<comment type="caution">
    <text evidence="1">The sequence shown here is derived from an EMBL/GenBank/DDBJ whole genome shotgun (WGS) entry which is preliminary data.</text>
</comment>
<keyword evidence="2" id="KW-1185">Reference proteome</keyword>
<proteinExistence type="predicted"/>
<evidence type="ECO:0000313" key="1">
    <source>
        <dbReference type="EMBL" id="TGX83359.1"/>
    </source>
</evidence>
<evidence type="ECO:0000313" key="2">
    <source>
        <dbReference type="Proteomes" id="UP000308886"/>
    </source>
</evidence>
<sequence>MKLVIITQPQFFIEEDRIITALFDEGLDSLHLYKPGSSPLYFERLLTLIPEDYHSNIVIHEHFYMKQEFDLAGIHLDDPDADVPQGYRGKVSRSCTDLSKLKDTKKKSQYVFLHDIFDRQQNGSSESGFSESKIHEASRQGLIDKHVYAFGGMNADNIRWAHDAGFGGVVLCSDIWNRFDVHSQVDYNDVIQHFQRLRKLAR</sequence>
<dbReference type="Proteomes" id="UP000308886">
    <property type="component" value="Unassembled WGS sequence"/>
</dbReference>
<gene>
    <name evidence="1" type="ORF">E5358_03655</name>
</gene>
<dbReference type="EMBL" id="SRZC01000004">
    <property type="protein sequence ID" value="TGX83359.1"/>
    <property type="molecule type" value="Genomic_DNA"/>
</dbReference>
<name>A0AC61QT61_9BACT</name>
<organism evidence="1 2">
    <name type="scientific">Palleniella muris</name>
    <dbReference type="NCBI Taxonomy" id="3038145"/>
    <lineage>
        <taxon>Bacteria</taxon>
        <taxon>Pseudomonadati</taxon>
        <taxon>Bacteroidota</taxon>
        <taxon>Bacteroidia</taxon>
        <taxon>Bacteroidales</taxon>
        <taxon>Prevotellaceae</taxon>
        <taxon>Palleniella</taxon>
    </lineage>
</organism>
<protein>
    <submittedName>
        <fullName evidence="1">Thiamine phosphate synthase</fullName>
    </submittedName>
</protein>
<reference evidence="1" key="1">
    <citation type="submission" date="2019-04" db="EMBL/GenBank/DDBJ databases">
        <title>Microbes associate with the intestines of laboratory mice.</title>
        <authorList>
            <person name="Navarre W."/>
            <person name="Wong E."/>
            <person name="Huang K."/>
            <person name="Tropini C."/>
            <person name="Ng K."/>
            <person name="Yu B."/>
        </authorList>
    </citation>
    <scope>NUCLEOTIDE SEQUENCE</scope>
    <source>
        <strain evidence="1">NM73_A23</strain>
    </source>
</reference>
<accession>A0AC61QT61</accession>